<proteinExistence type="predicted"/>
<dbReference type="InterPro" id="IPR038117">
    <property type="entry name" value="BofC_C_sf"/>
</dbReference>
<protein>
    <recommendedName>
        <fullName evidence="6">Forespore regulator of the sigma-K checkpoint</fullName>
    </recommendedName>
</protein>
<feature type="domain" description="Bypass-of-forespore C N-terminal" evidence="3">
    <location>
        <begin position="55"/>
        <end position="103"/>
    </location>
</feature>
<name>A0ABP3KN07_9BACI</name>
<feature type="domain" description="Bypass of forespore C C-terminal" evidence="2">
    <location>
        <begin position="106"/>
        <end position="179"/>
    </location>
</feature>
<gene>
    <name evidence="4" type="ORF">GCM10008986_05530</name>
</gene>
<organism evidence="4 5">
    <name type="scientific">Salinibacillus aidingensis</name>
    <dbReference type="NCBI Taxonomy" id="237684"/>
    <lineage>
        <taxon>Bacteria</taxon>
        <taxon>Bacillati</taxon>
        <taxon>Bacillota</taxon>
        <taxon>Bacilli</taxon>
        <taxon>Bacillales</taxon>
        <taxon>Bacillaceae</taxon>
        <taxon>Salinibacillus</taxon>
    </lineage>
</organism>
<keyword evidence="1" id="KW-0732">Signal</keyword>
<comment type="caution">
    <text evidence="4">The sequence shown here is derived from an EMBL/GenBank/DDBJ whole genome shotgun (WGS) entry which is preliminary data.</text>
</comment>
<dbReference type="Gene3D" id="3.10.20.420">
    <property type="entry name" value="Bypass-of-forespore C, N-terminal domain"/>
    <property type="match status" value="1"/>
</dbReference>
<keyword evidence="5" id="KW-1185">Reference proteome</keyword>
<sequence>MKWKSSIFPMVVCLLFFFTLNGLAASGTSENVTSAGKQESAEEKKAWEQEPLELEVVLKRKYLDGNIEKEVKNETIWSLQDFWANYKTWNLQKQQEGRVVFEKEIEDLSPEVKKNGYFGLNEDNVLSIFNGKPENSEVIKAFYQIDVEKLESFRKDELKSGIKVDKKSTFQTVIQTYKEYASSEPVDDSVDS</sequence>
<dbReference type="RefSeq" id="WP_343837275.1">
    <property type="nucleotide sequence ID" value="NZ_BAAADO010000001.1"/>
</dbReference>
<evidence type="ECO:0000259" key="3">
    <source>
        <dbReference type="Pfam" id="PF08977"/>
    </source>
</evidence>
<accession>A0ABP3KN07</accession>
<dbReference type="InterPro" id="IPR015071">
    <property type="entry name" value="BOFC_N"/>
</dbReference>
<evidence type="ECO:0000313" key="4">
    <source>
        <dbReference type="EMBL" id="GAA0483370.1"/>
    </source>
</evidence>
<dbReference type="EMBL" id="BAAADO010000001">
    <property type="protein sequence ID" value="GAA0483370.1"/>
    <property type="molecule type" value="Genomic_DNA"/>
</dbReference>
<evidence type="ECO:0008006" key="6">
    <source>
        <dbReference type="Google" id="ProtNLM"/>
    </source>
</evidence>
<evidence type="ECO:0000256" key="1">
    <source>
        <dbReference type="SAM" id="SignalP"/>
    </source>
</evidence>
<dbReference type="Proteomes" id="UP001500880">
    <property type="component" value="Unassembled WGS sequence"/>
</dbReference>
<feature type="chain" id="PRO_5045431102" description="Forespore regulator of the sigma-K checkpoint" evidence="1">
    <location>
        <begin position="25"/>
        <end position="192"/>
    </location>
</feature>
<dbReference type="InterPro" id="IPR015050">
    <property type="entry name" value="BofC_C"/>
</dbReference>
<dbReference type="InterPro" id="IPR038118">
    <property type="entry name" value="BOFC_N_sf"/>
</dbReference>
<dbReference type="Pfam" id="PF08955">
    <property type="entry name" value="BofC_C"/>
    <property type="match status" value="1"/>
</dbReference>
<dbReference type="Pfam" id="PF08977">
    <property type="entry name" value="BOFC_N"/>
    <property type="match status" value="1"/>
</dbReference>
<evidence type="ECO:0000259" key="2">
    <source>
        <dbReference type="Pfam" id="PF08955"/>
    </source>
</evidence>
<reference evidence="5" key="1">
    <citation type="journal article" date="2019" name="Int. J. Syst. Evol. Microbiol.">
        <title>The Global Catalogue of Microorganisms (GCM) 10K type strain sequencing project: providing services to taxonomists for standard genome sequencing and annotation.</title>
        <authorList>
            <consortium name="The Broad Institute Genomics Platform"/>
            <consortium name="The Broad Institute Genome Sequencing Center for Infectious Disease"/>
            <person name="Wu L."/>
            <person name="Ma J."/>
        </authorList>
    </citation>
    <scope>NUCLEOTIDE SEQUENCE [LARGE SCALE GENOMIC DNA]</scope>
    <source>
        <strain evidence="5">JCM 12389</strain>
    </source>
</reference>
<feature type="signal peptide" evidence="1">
    <location>
        <begin position="1"/>
        <end position="24"/>
    </location>
</feature>
<evidence type="ECO:0000313" key="5">
    <source>
        <dbReference type="Proteomes" id="UP001500880"/>
    </source>
</evidence>
<dbReference type="Gene3D" id="3.30.70.1740">
    <property type="entry name" value="Bypass-of-forespore C, C-terminal domain"/>
    <property type="match status" value="1"/>
</dbReference>